<keyword evidence="1" id="KW-0812">Transmembrane</keyword>
<accession>E1WX39</accession>
<feature type="transmembrane region" description="Helical" evidence="1">
    <location>
        <begin position="81"/>
        <end position="100"/>
    </location>
</feature>
<organism evidence="2 3">
    <name type="scientific">Halobacteriovorax marinus (strain ATCC BAA-682 / DSM 15412 / SJ)</name>
    <name type="common">Bacteriovorax marinus</name>
    <dbReference type="NCBI Taxonomy" id="862908"/>
    <lineage>
        <taxon>Bacteria</taxon>
        <taxon>Pseudomonadati</taxon>
        <taxon>Bdellovibrionota</taxon>
        <taxon>Bacteriovoracia</taxon>
        <taxon>Bacteriovoracales</taxon>
        <taxon>Halobacteriovoraceae</taxon>
        <taxon>Halobacteriovorax</taxon>
    </lineage>
</organism>
<gene>
    <name evidence="2" type="ordered locus">BMS_0845</name>
</gene>
<dbReference type="EMBL" id="FQ312005">
    <property type="protein sequence ID" value="CBW25740.1"/>
    <property type="molecule type" value="Genomic_DNA"/>
</dbReference>
<protein>
    <submittedName>
        <fullName evidence="2">Membrane protein</fullName>
    </submittedName>
</protein>
<proteinExistence type="predicted"/>
<dbReference type="RefSeq" id="WP_014243525.1">
    <property type="nucleotide sequence ID" value="NC_016620.1"/>
</dbReference>
<dbReference type="STRING" id="862908.BMS_0845"/>
<sequence length="121" mass="13732">MILFKWIIDLYLALILLLASKKKGMLKRIRKALVSLKEGLSQEGVETREMFQIYSRYTQGKATKKEMKVANEQLRDIVKSLGLGVLLVLPFAPLTLPIIVKLGKRFGVDIIPSSFKKPEDD</sequence>
<keyword evidence="1" id="KW-1133">Transmembrane helix</keyword>
<dbReference type="eggNOG" id="ENOG5031VY1">
    <property type="taxonomic scope" value="Bacteria"/>
</dbReference>
<dbReference type="AlphaFoldDB" id="E1WX39"/>
<name>E1WX39_HALMS</name>
<reference evidence="3" key="1">
    <citation type="journal article" date="2013" name="ISME J.">
        <title>A small predatory core genome in the divergent marine Bacteriovorax marinus SJ and the terrestrial Bdellovibrio bacteriovorus.</title>
        <authorList>
            <person name="Crossman L.C."/>
            <person name="Chen H."/>
            <person name="Cerdeno-Tarraga A.M."/>
            <person name="Brooks K."/>
            <person name="Quail M.A."/>
            <person name="Pineiro S.A."/>
            <person name="Hobley L."/>
            <person name="Sockett R.E."/>
            <person name="Bentley S.D."/>
            <person name="Parkhill J."/>
            <person name="Williams H.N."/>
            <person name="Stine O.C."/>
        </authorList>
    </citation>
    <scope>NUCLEOTIDE SEQUENCE [LARGE SCALE GENOMIC DNA]</scope>
    <source>
        <strain evidence="3">ATCC BAA-682 / DSM 15412 / SJ</strain>
    </source>
</reference>
<evidence type="ECO:0000313" key="2">
    <source>
        <dbReference type="EMBL" id="CBW25740.1"/>
    </source>
</evidence>
<dbReference type="OrthoDB" id="5298506at2"/>
<dbReference type="KEGG" id="bmx:BMS_0845"/>
<evidence type="ECO:0000256" key="1">
    <source>
        <dbReference type="SAM" id="Phobius"/>
    </source>
</evidence>
<dbReference type="Proteomes" id="UP000008963">
    <property type="component" value="Chromosome"/>
</dbReference>
<dbReference type="HOGENOM" id="CLU_158670_0_0_7"/>
<keyword evidence="1" id="KW-0472">Membrane</keyword>
<evidence type="ECO:0000313" key="3">
    <source>
        <dbReference type="Proteomes" id="UP000008963"/>
    </source>
</evidence>
<feature type="transmembrane region" description="Helical" evidence="1">
    <location>
        <begin position="6"/>
        <end position="21"/>
    </location>
</feature>
<dbReference type="PATRIC" id="fig|862908.3.peg.807"/>
<keyword evidence="3" id="KW-1185">Reference proteome</keyword>